<dbReference type="RefSeq" id="WP_054291370.1">
    <property type="nucleotide sequence ID" value="NZ_CP012752.1"/>
</dbReference>
<dbReference type="STRING" id="860235.AOZ06_23425"/>
<dbReference type="OrthoDB" id="3624112at2"/>
<organism evidence="1 2">
    <name type="scientific">Kibdelosporangium phytohabitans</name>
    <dbReference type="NCBI Taxonomy" id="860235"/>
    <lineage>
        <taxon>Bacteria</taxon>
        <taxon>Bacillati</taxon>
        <taxon>Actinomycetota</taxon>
        <taxon>Actinomycetes</taxon>
        <taxon>Pseudonocardiales</taxon>
        <taxon>Pseudonocardiaceae</taxon>
        <taxon>Kibdelosporangium</taxon>
    </lineage>
</organism>
<protein>
    <submittedName>
        <fullName evidence="1">Uncharacterized protein</fullName>
    </submittedName>
</protein>
<evidence type="ECO:0000313" key="2">
    <source>
        <dbReference type="Proteomes" id="UP000063699"/>
    </source>
</evidence>
<sequence>MRLTARWPDVLALTAVPSSQAVEAAERDGQRIRLGTPVRFGVSPSADTRALRFLVTAAERYVPVEWRMLGELPWPLHTVVHLPPPTETDGPGTAVAQQWRRQFDLALCTYRFGPGFVLLRDNRPGKERFRAHLGAGWVRPFRELVAGTGEDTRLLGELVSAGLAMRLGGQPPVVLAAHLRRWPVPCFAG</sequence>
<gene>
    <name evidence="1" type="ORF">AOZ06_23425</name>
</gene>
<dbReference type="Pfam" id="PF19142">
    <property type="entry name" value="DUF5825"/>
    <property type="match status" value="1"/>
</dbReference>
<dbReference type="InterPro" id="IPR043863">
    <property type="entry name" value="DUF5825"/>
</dbReference>
<accession>A0A0N9I0X1</accession>
<proteinExistence type="predicted"/>
<evidence type="ECO:0000313" key="1">
    <source>
        <dbReference type="EMBL" id="ALG09466.1"/>
    </source>
</evidence>
<dbReference type="AlphaFoldDB" id="A0A0N9I0X1"/>
<dbReference type="Proteomes" id="UP000063699">
    <property type="component" value="Chromosome"/>
</dbReference>
<dbReference type="EMBL" id="CP012752">
    <property type="protein sequence ID" value="ALG09466.1"/>
    <property type="molecule type" value="Genomic_DNA"/>
</dbReference>
<keyword evidence="2" id="KW-1185">Reference proteome</keyword>
<name>A0A0N9I0X1_9PSEU</name>
<dbReference type="KEGG" id="kphy:AOZ06_23425"/>
<reference evidence="1 2" key="1">
    <citation type="submission" date="2015-07" db="EMBL/GenBank/DDBJ databases">
        <title>Genome sequencing of Kibdelosporangium phytohabitans.</title>
        <authorList>
            <person name="Qin S."/>
            <person name="Xing K."/>
        </authorList>
    </citation>
    <scope>NUCLEOTIDE SEQUENCE [LARGE SCALE GENOMIC DNA]</scope>
    <source>
        <strain evidence="1 2">KLBMP1111</strain>
    </source>
</reference>